<dbReference type="Proteomes" id="UP000568380">
    <property type="component" value="Unassembled WGS sequence"/>
</dbReference>
<keyword evidence="3" id="KW-1185">Reference proteome</keyword>
<accession>A0A7W8AC37</accession>
<reference evidence="2 3" key="1">
    <citation type="submission" date="2020-08" db="EMBL/GenBank/DDBJ databases">
        <title>Genomic Encyclopedia of Type Strains, Phase IV (KMG-IV): sequencing the most valuable type-strain genomes for metagenomic binning, comparative biology and taxonomic classification.</title>
        <authorList>
            <person name="Goeker M."/>
        </authorList>
    </citation>
    <scope>NUCLEOTIDE SEQUENCE [LARGE SCALE GENOMIC DNA]</scope>
    <source>
        <strain evidence="2 3">DSM 45385</strain>
    </source>
</reference>
<dbReference type="Pfam" id="PF01370">
    <property type="entry name" value="Epimerase"/>
    <property type="match status" value="1"/>
</dbReference>
<dbReference type="PANTHER" id="PTHR43245:SF13">
    <property type="entry name" value="UDP-D-APIOSE_UDP-D-XYLOSE SYNTHASE 2"/>
    <property type="match status" value="1"/>
</dbReference>
<proteinExistence type="predicted"/>
<dbReference type="AlphaFoldDB" id="A0A7W8AC37"/>
<dbReference type="PANTHER" id="PTHR43245">
    <property type="entry name" value="BIFUNCTIONAL POLYMYXIN RESISTANCE PROTEIN ARNA"/>
    <property type="match status" value="1"/>
</dbReference>
<dbReference type="InterPro" id="IPR036291">
    <property type="entry name" value="NAD(P)-bd_dom_sf"/>
</dbReference>
<sequence length="292" mass="29886">MIVMFGAAGFIGRHVRAALGERNVVAVPRGRIDLAASGHAKLTGLMYEIAPDVVINCAGATGGDPATLAKDNVVAVARLLATLAVAAPRAKYVQVGSAAEYGRVPMGPPISEDAPCDPIGAYGLAKLAGTELVRAAAADGLDASVLRVFNVIGPGAPPATLPTKLVLALRDGGDLVVGGQDVYRDFVDVRDVAEAVAMAARADGPLPPVLNIGSGRATPVHDLVSTLVEVARPGARVLPGGQGSPAVPWQCADITRAADSLGWRPRTTLRDSLQTLWSALNVPARPVESGKP</sequence>
<evidence type="ECO:0000313" key="2">
    <source>
        <dbReference type="EMBL" id="MBB5082371.1"/>
    </source>
</evidence>
<organism evidence="2 3">
    <name type="scientific">Nonomuraea endophytica</name>
    <dbReference type="NCBI Taxonomy" id="714136"/>
    <lineage>
        <taxon>Bacteria</taxon>
        <taxon>Bacillati</taxon>
        <taxon>Actinomycetota</taxon>
        <taxon>Actinomycetes</taxon>
        <taxon>Streptosporangiales</taxon>
        <taxon>Streptosporangiaceae</taxon>
        <taxon>Nonomuraea</taxon>
    </lineage>
</organism>
<dbReference type="Gene3D" id="3.40.50.720">
    <property type="entry name" value="NAD(P)-binding Rossmann-like Domain"/>
    <property type="match status" value="1"/>
</dbReference>
<evidence type="ECO:0000259" key="1">
    <source>
        <dbReference type="Pfam" id="PF01370"/>
    </source>
</evidence>
<dbReference type="EMBL" id="JACHIN010000013">
    <property type="protein sequence ID" value="MBB5082371.1"/>
    <property type="molecule type" value="Genomic_DNA"/>
</dbReference>
<name>A0A7W8AC37_9ACTN</name>
<dbReference type="InterPro" id="IPR001509">
    <property type="entry name" value="Epimerase_deHydtase"/>
</dbReference>
<dbReference type="Gene3D" id="3.90.25.10">
    <property type="entry name" value="UDP-galactose 4-epimerase, domain 1"/>
    <property type="match status" value="1"/>
</dbReference>
<comment type="caution">
    <text evidence="2">The sequence shown here is derived from an EMBL/GenBank/DDBJ whole genome shotgun (WGS) entry which is preliminary data.</text>
</comment>
<evidence type="ECO:0000313" key="3">
    <source>
        <dbReference type="Proteomes" id="UP000568380"/>
    </source>
</evidence>
<protein>
    <submittedName>
        <fullName evidence="2">Nucleoside-diphosphate-sugar epimerase</fullName>
    </submittedName>
</protein>
<feature type="domain" description="NAD-dependent epimerase/dehydratase" evidence="1">
    <location>
        <begin position="2"/>
        <end position="213"/>
    </location>
</feature>
<dbReference type="InterPro" id="IPR050177">
    <property type="entry name" value="Lipid_A_modif_metabolic_enz"/>
</dbReference>
<dbReference type="SUPFAM" id="SSF51735">
    <property type="entry name" value="NAD(P)-binding Rossmann-fold domains"/>
    <property type="match status" value="1"/>
</dbReference>
<gene>
    <name evidence="2" type="ORF">HNR40_007866</name>
</gene>